<organism evidence="1">
    <name type="scientific">Oryza nivara</name>
    <name type="common">Indian wild rice</name>
    <name type="synonym">Oryza sativa f. spontanea</name>
    <dbReference type="NCBI Taxonomy" id="4536"/>
    <lineage>
        <taxon>Eukaryota</taxon>
        <taxon>Viridiplantae</taxon>
        <taxon>Streptophyta</taxon>
        <taxon>Embryophyta</taxon>
        <taxon>Tracheophyta</taxon>
        <taxon>Spermatophyta</taxon>
        <taxon>Magnoliopsida</taxon>
        <taxon>Liliopsida</taxon>
        <taxon>Poales</taxon>
        <taxon>Poaceae</taxon>
        <taxon>BOP clade</taxon>
        <taxon>Oryzoideae</taxon>
        <taxon>Oryzeae</taxon>
        <taxon>Oryzinae</taxon>
        <taxon>Oryza</taxon>
    </lineage>
</organism>
<dbReference type="STRING" id="4536.A0A0E0G5X0"/>
<dbReference type="GO" id="GO:0060236">
    <property type="term" value="P:regulation of mitotic spindle organization"/>
    <property type="evidence" value="ECO:0007669"/>
    <property type="project" value="InterPro"/>
</dbReference>
<dbReference type="HOGENOM" id="CLU_1043458_0_0_1"/>
<evidence type="ECO:0000313" key="1">
    <source>
        <dbReference type="EnsemblPlants" id="ONIVA02G16240.1"/>
    </source>
</evidence>
<dbReference type="PANTHER" id="PTHR14326:SF44">
    <property type="entry name" value="TARGETING PROTEIN FOR XKLP2"/>
    <property type="match status" value="1"/>
</dbReference>
<protein>
    <submittedName>
        <fullName evidence="1">Uncharacterized protein</fullName>
    </submittedName>
</protein>
<dbReference type="EnsemblPlants" id="ONIVA02G16240.1">
    <property type="protein sequence ID" value="ONIVA02G16240.1"/>
    <property type="gene ID" value="ONIVA02G16240"/>
</dbReference>
<sequence>MFVAEAIRGHNRGPPNASLPALTWSLCRCRCPYWPPIARVSTCVEVRPPTGSVQSRVKSSAKLEEEMLANIPKFRARPFNKKEFHLKTMVRATRHADTCSRKLLQWGLSGVKSSTPYRLCHGRCAVVGALTGLRLHVPPTGSVQSRVKSSAELEEEMLANIPKFRARPFNKKSYATCRNMFSEASSVGTVRVSSLNLVVLNVRMSILINLLKIKIFALLKVKSILKSESSKPLTLAKSKPPNFRQHCELGHQGFPFATCIIQKTSHFTLLIIFDYSNIIFVQGEKFS</sequence>
<reference evidence="1" key="2">
    <citation type="submission" date="2018-04" db="EMBL/GenBank/DDBJ databases">
        <title>OnivRS2 (Oryza nivara Reference Sequence Version 2).</title>
        <authorList>
            <person name="Zhang J."/>
            <person name="Kudrna D."/>
            <person name="Lee S."/>
            <person name="Talag J."/>
            <person name="Rajasekar S."/>
            <person name="Welchert J."/>
            <person name="Hsing Y.-I."/>
            <person name="Wing R.A."/>
        </authorList>
    </citation>
    <scope>NUCLEOTIDE SEQUENCE [LARGE SCALE GENOMIC DNA]</scope>
    <source>
        <strain evidence="1">SL10</strain>
    </source>
</reference>
<dbReference type="OMA" id="PYWPPIA"/>
<accession>A0A0E0G5X0</accession>
<name>A0A0E0G5X0_ORYNI</name>
<dbReference type="GO" id="GO:0005874">
    <property type="term" value="C:microtubule"/>
    <property type="evidence" value="ECO:0007669"/>
    <property type="project" value="InterPro"/>
</dbReference>
<dbReference type="GO" id="GO:0005819">
    <property type="term" value="C:spindle"/>
    <property type="evidence" value="ECO:0007669"/>
    <property type="project" value="InterPro"/>
</dbReference>
<proteinExistence type="predicted"/>
<dbReference type="Gramene" id="ONIVA02G16240.1">
    <property type="protein sequence ID" value="ONIVA02G16240.1"/>
    <property type="gene ID" value="ONIVA02G16240"/>
</dbReference>
<dbReference type="InterPro" id="IPR009675">
    <property type="entry name" value="TPX2_fam"/>
</dbReference>
<dbReference type="Proteomes" id="UP000006591">
    <property type="component" value="Chromosome 2"/>
</dbReference>
<reference evidence="1" key="1">
    <citation type="submission" date="2015-04" db="UniProtKB">
        <authorList>
            <consortium name="EnsemblPlants"/>
        </authorList>
    </citation>
    <scope>IDENTIFICATION</scope>
    <source>
        <strain evidence="1">SL10</strain>
    </source>
</reference>
<keyword evidence="2" id="KW-1185">Reference proteome</keyword>
<evidence type="ECO:0000313" key="2">
    <source>
        <dbReference type="Proteomes" id="UP000006591"/>
    </source>
</evidence>
<dbReference type="PANTHER" id="PTHR14326">
    <property type="entry name" value="TARGETING PROTEIN FOR XKLP2"/>
    <property type="match status" value="1"/>
</dbReference>
<dbReference type="AlphaFoldDB" id="A0A0E0G5X0"/>